<accession>A0AAW4R417</accession>
<evidence type="ECO:0000256" key="1">
    <source>
        <dbReference type="ARBA" id="ARBA00022448"/>
    </source>
</evidence>
<keyword evidence="1" id="KW-0813">Transport</keyword>
<keyword evidence="2" id="KW-0547">Nucleotide-binding</keyword>
<dbReference type="SUPFAM" id="SSF52540">
    <property type="entry name" value="P-loop containing nucleoside triphosphate hydrolases"/>
    <property type="match status" value="1"/>
</dbReference>
<dbReference type="Gene3D" id="3.40.50.300">
    <property type="entry name" value="P-loop containing nucleotide triphosphate hydrolases"/>
    <property type="match status" value="1"/>
</dbReference>
<evidence type="ECO:0000313" key="5">
    <source>
        <dbReference type="EMBL" id="MBY0040370.1"/>
    </source>
</evidence>
<dbReference type="InterPro" id="IPR027417">
    <property type="entry name" value="P-loop_NTPase"/>
</dbReference>
<dbReference type="AlphaFoldDB" id="A0AAW4R417"/>
<evidence type="ECO:0000256" key="2">
    <source>
        <dbReference type="ARBA" id="ARBA00022741"/>
    </source>
</evidence>
<proteinExistence type="predicted"/>
<dbReference type="GO" id="GO:0016887">
    <property type="term" value="F:ATP hydrolysis activity"/>
    <property type="evidence" value="ECO:0007669"/>
    <property type="project" value="InterPro"/>
</dbReference>
<dbReference type="PANTHER" id="PTHR42939:SF3">
    <property type="entry name" value="ABC TRANSPORTER ATP-BINDING COMPONENT"/>
    <property type="match status" value="1"/>
</dbReference>
<name>A0AAW4R417_BACCE</name>
<comment type="caution">
    <text evidence="5">The sequence shown here is derived from an EMBL/GenBank/DDBJ whole genome shotgun (WGS) entry which is preliminary data.</text>
</comment>
<dbReference type="Pfam" id="PF00005">
    <property type="entry name" value="ABC_tran"/>
    <property type="match status" value="1"/>
</dbReference>
<dbReference type="RefSeq" id="WP_088346726.1">
    <property type="nucleotide sequence ID" value="NZ_JACLPZ010000048.1"/>
</dbReference>
<organism evidence="5 6">
    <name type="scientific">Bacillus cereus</name>
    <dbReference type="NCBI Taxonomy" id="1396"/>
    <lineage>
        <taxon>Bacteria</taxon>
        <taxon>Bacillati</taxon>
        <taxon>Bacillota</taxon>
        <taxon>Bacilli</taxon>
        <taxon>Bacillales</taxon>
        <taxon>Bacillaceae</taxon>
        <taxon>Bacillus</taxon>
        <taxon>Bacillus cereus group</taxon>
    </lineage>
</organism>
<dbReference type="InterPro" id="IPR003439">
    <property type="entry name" value="ABC_transporter-like_ATP-bd"/>
</dbReference>
<feature type="domain" description="ABC transporter" evidence="4">
    <location>
        <begin position="5"/>
        <end position="232"/>
    </location>
</feature>
<keyword evidence="3 5" id="KW-0067">ATP-binding</keyword>
<dbReference type="InterPro" id="IPR003593">
    <property type="entry name" value="AAA+_ATPase"/>
</dbReference>
<sequence length="289" mass="33520">MDTILKVKGLSKKYNDFYLHHINFELKHGSITGFIGENGAGKSTTIQSILNIIDYDSGEILFNGEFFGRNRNDLKKRIGYVGDNNKFYDDVKLKVIRDFVKDAYSEYWDEKFSEYLIRDLFNLKLDMKIKELSKGMRAKFSLALAMSHNPDLLILDEPTSGLDPIVRNQLLEILNELAQQKGTTIFFSSHITDDIEKIAQKIIYLDNGSILLNEEKDIIFNRFKKISIDKINSAQIDKLKEIGVLVQGYIVLDEQELKKQKIYNLNLEKVVLDEVLLLLKKQKRNDRMK</sequence>
<evidence type="ECO:0000259" key="4">
    <source>
        <dbReference type="PROSITE" id="PS50893"/>
    </source>
</evidence>
<evidence type="ECO:0000256" key="3">
    <source>
        <dbReference type="ARBA" id="ARBA00022840"/>
    </source>
</evidence>
<dbReference type="SMART" id="SM00382">
    <property type="entry name" value="AAA"/>
    <property type="match status" value="1"/>
</dbReference>
<protein>
    <submittedName>
        <fullName evidence="5">ABC transporter ATP-binding protein</fullName>
    </submittedName>
</protein>
<reference evidence="5" key="1">
    <citation type="submission" date="2020-08" db="EMBL/GenBank/DDBJ databases">
        <title>Fungal Genomes of the International Space Station.</title>
        <authorList>
            <person name="Seuylemezian A."/>
            <person name="Singh N.K."/>
            <person name="Wood J."/>
            <person name="Venkateswaran K."/>
        </authorList>
    </citation>
    <scope>NUCLEOTIDE SEQUENCE</scope>
    <source>
        <strain evidence="5">I2-B2</strain>
    </source>
</reference>
<dbReference type="InterPro" id="IPR051782">
    <property type="entry name" value="ABC_Transporter_VariousFunc"/>
</dbReference>
<dbReference type="PROSITE" id="PS50893">
    <property type="entry name" value="ABC_TRANSPORTER_2"/>
    <property type="match status" value="1"/>
</dbReference>
<dbReference type="PROSITE" id="PS00211">
    <property type="entry name" value="ABC_TRANSPORTER_1"/>
    <property type="match status" value="1"/>
</dbReference>
<dbReference type="InterPro" id="IPR017871">
    <property type="entry name" value="ABC_transporter-like_CS"/>
</dbReference>
<dbReference type="PANTHER" id="PTHR42939">
    <property type="entry name" value="ABC TRANSPORTER ATP-BINDING PROTEIN ALBC-RELATED"/>
    <property type="match status" value="1"/>
</dbReference>
<evidence type="ECO:0000313" key="6">
    <source>
        <dbReference type="Proteomes" id="UP001197806"/>
    </source>
</evidence>
<dbReference type="CDD" id="cd03230">
    <property type="entry name" value="ABC_DR_subfamily_A"/>
    <property type="match status" value="1"/>
</dbReference>
<dbReference type="GO" id="GO:0005524">
    <property type="term" value="F:ATP binding"/>
    <property type="evidence" value="ECO:0007669"/>
    <property type="project" value="UniProtKB-KW"/>
</dbReference>
<dbReference type="EMBL" id="JACLPZ010000048">
    <property type="protein sequence ID" value="MBY0040370.1"/>
    <property type="molecule type" value="Genomic_DNA"/>
</dbReference>
<dbReference type="Proteomes" id="UP001197806">
    <property type="component" value="Unassembled WGS sequence"/>
</dbReference>
<gene>
    <name evidence="5" type="ORF">H7U08_28160</name>
</gene>